<dbReference type="KEGG" id="nhe:NECHADRAFT_75228"/>
<dbReference type="eggNOG" id="ENOG502T63T">
    <property type="taxonomic scope" value="Eukaryota"/>
</dbReference>
<protein>
    <submittedName>
        <fullName evidence="2">Uncharacterized protein</fullName>
    </submittedName>
</protein>
<dbReference type="OrthoDB" id="10420436at2759"/>
<dbReference type="RefSeq" id="XP_003053767.1">
    <property type="nucleotide sequence ID" value="XM_003053721.1"/>
</dbReference>
<dbReference type="InParanoid" id="C7YI82"/>
<feature type="compositionally biased region" description="Basic and acidic residues" evidence="1">
    <location>
        <begin position="306"/>
        <end position="324"/>
    </location>
</feature>
<evidence type="ECO:0000313" key="3">
    <source>
        <dbReference type="Proteomes" id="UP000005206"/>
    </source>
</evidence>
<proteinExistence type="predicted"/>
<evidence type="ECO:0000313" key="2">
    <source>
        <dbReference type="EMBL" id="EEU48054.1"/>
    </source>
</evidence>
<dbReference type="GeneID" id="9664524"/>
<dbReference type="AlphaFoldDB" id="C7YI82"/>
<dbReference type="Proteomes" id="UP000005206">
    <property type="component" value="Chromosome 1"/>
</dbReference>
<evidence type="ECO:0000256" key="1">
    <source>
        <dbReference type="SAM" id="MobiDB-lite"/>
    </source>
</evidence>
<feature type="region of interest" description="Disordered" evidence="1">
    <location>
        <begin position="153"/>
        <end position="286"/>
    </location>
</feature>
<feature type="region of interest" description="Disordered" evidence="1">
    <location>
        <begin position="305"/>
        <end position="324"/>
    </location>
</feature>
<gene>
    <name evidence="2" type="ORF">NECHADRAFT_75228</name>
</gene>
<name>C7YI82_FUSV7</name>
<dbReference type="EMBL" id="GG698896">
    <property type="protein sequence ID" value="EEU48054.1"/>
    <property type="molecule type" value="Genomic_DNA"/>
</dbReference>
<dbReference type="HOGENOM" id="CLU_765238_0_0_1"/>
<accession>C7YI82</accession>
<keyword evidence="3" id="KW-1185">Reference proteome</keyword>
<dbReference type="VEuPathDB" id="FungiDB:NECHADRAFT_75228"/>
<sequence length="362" mass="39933">MANPKEEGSTDPYKITLSHFGDAMKNSPSRRKPVQRVLDLYDKIRRGGNMNQEVQEKFFNDISDIKWATSLKTAVSTHGSYKALKGNGGRHENRRFSNWVIVSACWPDADKLPDIRANMAKYWGLKIFPDGEFPKVAVDKQLTLYLGKLEKKHPSKSKSRTIGSATDPKGKGPQTPNQGGDHGSIDGDSSGGESEDEAIIDEESTTAAQKARDKSLKEEAQKERNSNPDQVEKASGSSGLATMEKIEKARANVSKAYANRGAKRPADPTPATDSPPAKRASTHSALDRQAIALADLLRDLPSNSERLQKLEEENDQLREENRQLKERIDKAEAAHEKETMDTLLVLLDVAQRKVASEATKAT</sequence>
<feature type="compositionally biased region" description="Basic and acidic residues" evidence="1">
    <location>
        <begin position="210"/>
        <end position="232"/>
    </location>
</feature>
<organism evidence="2 3">
    <name type="scientific">Fusarium vanettenii (strain ATCC MYA-4622 / CBS 123669 / FGSC 9596 / NRRL 45880 / 77-13-4)</name>
    <name type="common">Fusarium solani subsp. pisi</name>
    <dbReference type="NCBI Taxonomy" id="660122"/>
    <lineage>
        <taxon>Eukaryota</taxon>
        <taxon>Fungi</taxon>
        <taxon>Dikarya</taxon>
        <taxon>Ascomycota</taxon>
        <taxon>Pezizomycotina</taxon>
        <taxon>Sordariomycetes</taxon>
        <taxon>Hypocreomycetidae</taxon>
        <taxon>Hypocreales</taxon>
        <taxon>Nectriaceae</taxon>
        <taxon>Fusarium</taxon>
        <taxon>Fusarium solani species complex</taxon>
        <taxon>Fusarium vanettenii</taxon>
    </lineage>
</organism>
<reference evidence="2 3" key="1">
    <citation type="journal article" date="2009" name="PLoS Genet.">
        <title>The genome of Nectria haematococca: contribution of supernumerary chromosomes to gene expansion.</title>
        <authorList>
            <person name="Coleman J.J."/>
            <person name="Rounsley S.D."/>
            <person name="Rodriguez-Carres M."/>
            <person name="Kuo A."/>
            <person name="Wasmann C.C."/>
            <person name="Grimwood J."/>
            <person name="Schmutz J."/>
            <person name="Taga M."/>
            <person name="White G.J."/>
            <person name="Zhou S."/>
            <person name="Schwartz D.C."/>
            <person name="Freitag M."/>
            <person name="Ma L.J."/>
            <person name="Danchin E.G."/>
            <person name="Henrissat B."/>
            <person name="Coutinho P.M."/>
            <person name="Nelson D.R."/>
            <person name="Straney D."/>
            <person name="Napoli C.A."/>
            <person name="Barker B.M."/>
            <person name="Gribskov M."/>
            <person name="Rep M."/>
            <person name="Kroken S."/>
            <person name="Molnar I."/>
            <person name="Rensing C."/>
            <person name="Kennell J.C."/>
            <person name="Zamora J."/>
            <person name="Farman M.L."/>
            <person name="Selker E.U."/>
            <person name="Salamov A."/>
            <person name="Shapiro H."/>
            <person name="Pangilinan J."/>
            <person name="Lindquist E."/>
            <person name="Lamers C."/>
            <person name="Grigoriev I.V."/>
            <person name="Geiser D.M."/>
            <person name="Covert S.F."/>
            <person name="Temporini E."/>
            <person name="Vanetten H.D."/>
        </authorList>
    </citation>
    <scope>NUCLEOTIDE SEQUENCE [LARGE SCALE GENOMIC DNA]</scope>
    <source>
        <strain evidence="3">ATCC MYA-4622 / CBS 123669 / FGSC 9596 / NRRL 45880 / 77-13-4</strain>
    </source>
</reference>
<feature type="compositionally biased region" description="Acidic residues" evidence="1">
    <location>
        <begin position="193"/>
        <end position="204"/>
    </location>
</feature>